<dbReference type="Gene3D" id="3.40.50.300">
    <property type="entry name" value="P-loop containing nucleotide triphosphate hydrolases"/>
    <property type="match status" value="2"/>
</dbReference>
<dbReference type="InterPro" id="IPR011890">
    <property type="entry name" value="SMC_prok"/>
</dbReference>
<dbReference type="Gene3D" id="3.30.70.1620">
    <property type="match status" value="1"/>
</dbReference>
<evidence type="ECO:0000256" key="3">
    <source>
        <dbReference type="ARBA" id="ARBA00022741"/>
    </source>
</evidence>
<dbReference type="PANTHER" id="PTHR43977">
    <property type="entry name" value="STRUCTURAL MAINTENANCE OF CHROMOSOMES PROTEIN 3"/>
    <property type="match status" value="1"/>
</dbReference>
<organism evidence="10 11">
    <name type="scientific">Planctopirus hydrillae</name>
    <dbReference type="NCBI Taxonomy" id="1841610"/>
    <lineage>
        <taxon>Bacteria</taxon>
        <taxon>Pseudomonadati</taxon>
        <taxon>Planctomycetota</taxon>
        <taxon>Planctomycetia</taxon>
        <taxon>Planctomycetales</taxon>
        <taxon>Planctomycetaceae</taxon>
        <taxon>Planctopirus</taxon>
    </lineage>
</organism>
<feature type="binding site" evidence="7">
    <location>
        <begin position="31"/>
        <end position="38"/>
    </location>
    <ligand>
        <name>ATP</name>
        <dbReference type="ChEBI" id="CHEBI:30616"/>
    </ligand>
</feature>
<dbReference type="GO" id="GO:0007062">
    <property type="term" value="P:sister chromatid cohesion"/>
    <property type="evidence" value="ECO:0007669"/>
    <property type="project" value="InterPro"/>
</dbReference>
<accession>A0A1C3E5K5</accession>
<dbReference type="SUPFAM" id="SSF52540">
    <property type="entry name" value="P-loop containing nucleoside triphosphate hydrolases"/>
    <property type="match status" value="2"/>
</dbReference>
<dbReference type="EMBL" id="LYDR01000152">
    <property type="protein sequence ID" value="ODA28517.1"/>
    <property type="molecule type" value="Genomic_DNA"/>
</dbReference>
<dbReference type="STRING" id="1841610.A6X21_12475"/>
<dbReference type="GO" id="GO:0005524">
    <property type="term" value="F:ATP binding"/>
    <property type="evidence" value="ECO:0007669"/>
    <property type="project" value="UniProtKB-UniRule"/>
</dbReference>
<reference evidence="10 11" key="1">
    <citation type="submission" date="2016-05" db="EMBL/GenBank/DDBJ databases">
        <title>Genomic and physiological characterization of Planctopirus sp. isolated from fresh water lake.</title>
        <authorList>
            <person name="Subhash Y."/>
            <person name="Ramana C."/>
        </authorList>
    </citation>
    <scope>NUCLEOTIDE SEQUENCE [LARGE SCALE GENOMIC DNA]</scope>
    <source>
        <strain evidence="10 11">JC280</strain>
    </source>
</reference>
<dbReference type="Pfam" id="PF06470">
    <property type="entry name" value="SMC_hinge"/>
    <property type="match status" value="1"/>
</dbReference>
<evidence type="ECO:0000313" key="11">
    <source>
        <dbReference type="Proteomes" id="UP000094828"/>
    </source>
</evidence>
<comment type="subunit">
    <text evidence="7">Homodimer.</text>
</comment>
<evidence type="ECO:0000256" key="2">
    <source>
        <dbReference type="ARBA" id="ARBA00022490"/>
    </source>
</evidence>
<gene>
    <name evidence="7" type="primary">smc</name>
    <name evidence="10" type="ORF">A6X21_12475</name>
</gene>
<evidence type="ECO:0000259" key="8">
    <source>
        <dbReference type="Pfam" id="PF02463"/>
    </source>
</evidence>
<evidence type="ECO:0000256" key="7">
    <source>
        <dbReference type="HAMAP-Rule" id="MF_01894"/>
    </source>
</evidence>
<dbReference type="GO" id="GO:0007059">
    <property type="term" value="P:chromosome segregation"/>
    <property type="evidence" value="ECO:0007669"/>
    <property type="project" value="UniProtKB-UniRule"/>
</dbReference>
<dbReference type="NCBIfam" id="TIGR02168">
    <property type="entry name" value="SMC_prok_B"/>
    <property type="match status" value="1"/>
</dbReference>
<feature type="coiled-coil region" evidence="7">
    <location>
        <begin position="784"/>
        <end position="888"/>
    </location>
</feature>
<dbReference type="GO" id="GO:0006260">
    <property type="term" value="P:DNA replication"/>
    <property type="evidence" value="ECO:0007669"/>
    <property type="project" value="UniProtKB-UniRule"/>
</dbReference>
<dbReference type="Pfam" id="PF02463">
    <property type="entry name" value="SMC_N"/>
    <property type="match status" value="1"/>
</dbReference>
<dbReference type="GO" id="GO:0030261">
    <property type="term" value="P:chromosome condensation"/>
    <property type="evidence" value="ECO:0007669"/>
    <property type="project" value="InterPro"/>
</dbReference>
<keyword evidence="11" id="KW-1185">Reference proteome</keyword>
<keyword evidence="3 7" id="KW-0547">Nucleotide-binding</keyword>
<comment type="function">
    <text evidence="7">Required for chromosome condensation and partitioning.</text>
</comment>
<feature type="coiled-coil region" evidence="7">
    <location>
        <begin position="380"/>
        <end position="442"/>
    </location>
</feature>
<sequence>MLKALELFGFKSFADRTRFDFASGITSVVGPNGSGKSNVVDALKWILGDQSAKSLRGKEMTDVIFNGSAGRKPNAYAEATLTFDNSSGLLPIETPEVTVGRRIWRNGEAEYLINRQNARLKDVRDLFMGTGAGASAYSIIEQGRVDQILQGNPSSRRAVFEEAAGISRFRTREQEALRKLERVDQNLLRLTDIVDEVEGRLNSTRSQAAKAVKYREIHQELTRWWLGLAADDTRALQFQLNELAAKMVALDAERESLTSEHQKIEADEKLTEHELSALDGEIRQVNEKLNGLRQEVAGDQATVQFLKSRMSELESELTRLYRQRVMLAQRYDASFQEIQSSAVRSAEIQTEYAQRRESFEQQQSQLVHLDQQQESDSIQLQYQEQQLRELERKTQQIESQLTQLAAQTDSQQLALLMNEQQIEELREKLHHAQQKRTVLHAEMNLASTDHAQRLEHLKSVQSQRFQLIGTQDSARERLSSLREQRSAAMARKSVLEDLESREEGLGIGVREILHRARTTRQAPWDSVVGSLSDLLDVDLNDAALVEVALGSRAHIIVLREYQPLLDYLGRSQAQLSSRVQFLAIPETEGSDFRQPAWQGTRFIHFPLDHRRLVSLDGQPGVVTRADRLIRQERGVHGLAAAVLADTWIVHDLPAAVRLSAGEGQGCRFVTLQGEVLEANGAIALGTLRTDTAVIPRKSELRQLRIDISRLDREIERQEQSVNITYTQLSAADASLEAAATEADTAATRLAEVRSQVSMAEQIEHRLQTELEKAHANRAAVETQLHHLQTSQTELTEEKTRLEEQCRSQETALQNARHLLEQTALARRQLIEAINREQLELATQAERLAGWEKQSARLAEEVQSRLAQRDEAERRVQEALATRSELTLQMLNASALTDESMIEIESLAITSARLEHQKQELRSSRSQTLQLELKLRQQERKLDDERQAIVMRQRDLEHAFAAIAERLQEEGHPQPEELAASEHSALKNYREQRLSAHHETTASEEEAAPLTSSDLALEDITFEAIRPEVDAHVQRLRRKLKLLGSVNTESLNDLEQLEQRYQQLAAQLQDLVEAKATLEDIIRRIKQESRKLFAETFATIRTNFQDLFRKVFGGGEGDIVLEDPNQILECGIDIKARPPGKELRSISLLSGGERTMTAIALIMAIFRTKPSPFCILDEVDAALDEANVERFTAVIREFREDTQFIMITHHKRSMVVADVLYGVTMEESGVSKRMSVRFEDVSDDGHFRPATSSGAA</sequence>
<dbReference type="SUPFAM" id="SSF75553">
    <property type="entry name" value="Smc hinge domain"/>
    <property type="match status" value="1"/>
</dbReference>
<dbReference type="OrthoDB" id="9808768at2"/>
<dbReference type="InterPro" id="IPR027417">
    <property type="entry name" value="P-loop_NTPase"/>
</dbReference>
<keyword evidence="5 7" id="KW-0175">Coiled coil</keyword>
<evidence type="ECO:0000256" key="4">
    <source>
        <dbReference type="ARBA" id="ARBA00022840"/>
    </source>
</evidence>
<dbReference type="InterPro" id="IPR024704">
    <property type="entry name" value="SMC"/>
</dbReference>
<dbReference type="InterPro" id="IPR036277">
    <property type="entry name" value="SMC_hinge_sf"/>
</dbReference>
<evidence type="ECO:0000256" key="6">
    <source>
        <dbReference type="ARBA" id="ARBA00023125"/>
    </source>
</evidence>
<dbReference type="Proteomes" id="UP000094828">
    <property type="component" value="Unassembled WGS sequence"/>
</dbReference>
<evidence type="ECO:0000313" key="10">
    <source>
        <dbReference type="EMBL" id="ODA28517.1"/>
    </source>
</evidence>
<dbReference type="InterPro" id="IPR003395">
    <property type="entry name" value="RecF/RecN/SMC_N"/>
</dbReference>
<dbReference type="GO" id="GO:0003677">
    <property type="term" value="F:DNA binding"/>
    <property type="evidence" value="ECO:0007669"/>
    <property type="project" value="UniProtKB-UniRule"/>
</dbReference>
<proteinExistence type="inferred from homology"/>
<feature type="domain" description="SMC hinge" evidence="9">
    <location>
        <begin position="526"/>
        <end position="658"/>
    </location>
</feature>
<comment type="domain">
    <text evidence="7">Contains large globular domains required for ATP hydrolysis at each terminus and a third globular domain forming a flexible hinge near the middle of the molecule. These domains are separated by coiled-coil structures.</text>
</comment>
<dbReference type="InterPro" id="IPR010935">
    <property type="entry name" value="SMC_hinge"/>
</dbReference>
<dbReference type="RefSeq" id="WP_068851733.1">
    <property type="nucleotide sequence ID" value="NZ_LYDR01000152.1"/>
</dbReference>
<dbReference type="AlphaFoldDB" id="A0A1C3E5K5"/>
<keyword evidence="2 7" id="KW-0963">Cytoplasm</keyword>
<dbReference type="GO" id="GO:0005694">
    <property type="term" value="C:chromosome"/>
    <property type="evidence" value="ECO:0007669"/>
    <property type="project" value="InterPro"/>
</dbReference>
<dbReference type="FunFam" id="3.40.50.300:FF:000901">
    <property type="entry name" value="Chromosome partition protein Smc"/>
    <property type="match status" value="1"/>
</dbReference>
<dbReference type="GO" id="GO:0016887">
    <property type="term" value="F:ATP hydrolysis activity"/>
    <property type="evidence" value="ECO:0007669"/>
    <property type="project" value="InterPro"/>
</dbReference>
<comment type="similarity">
    <text evidence="7">Belongs to the SMC family.</text>
</comment>
<feature type="coiled-coil region" evidence="7">
    <location>
        <begin position="1046"/>
        <end position="1090"/>
    </location>
</feature>
<dbReference type="CDD" id="cd03278">
    <property type="entry name" value="ABC_SMC_barmotin"/>
    <property type="match status" value="1"/>
</dbReference>
<name>A0A1C3E5K5_9PLAN</name>
<feature type="domain" description="RecF/RecN/SMC N-terminal" evidence="8">
    <location>
        <begin position="1"/>
        <end position="1230"/>
    </location>
</feature>
<comment type="caution">
    <text evidence="10">The sequence shown here is derived from an EMBL/GenBank/DDBJ whole genome shotgun (WGS) entry which is preliminary data.</text>
</comment>
<evidence type="ECO:0000256" key="5">
    <source>
        <dbReference type="ARBA" id="ARBA00023054"/>
    </source>
</evidence>
<dbReference type="PIRSF" id="PIRSF005719">
    <property type="entry name" value="SMC"/>
    <property type="match status" value="1"/>
</dbReference>
<protein>
    <recommendedName>
        <fullName evidence="7">Chromosome partition protein Smc</fullName>
    </recommendedName>
</protein>
<feature type="coiled-coil region" evidence="7">
    <location>
        <begin position="240"/>
        <end position="330"/>
    </location>
</feature>
<evidence type="ECO:0000256" key="1">
    <source>
        <dbReference type="ARBA" id="ARBA00004496"/>
    </source>
</evidence>
<keyword evidence="6 7" id="KW-0238">DNA-binding</keyword>
<evidence type="ECO:0000259" key="9">
    <source>
        <dbReference type="Pfam" id="PF06470"/>
    </source>
</evidence>
<dbReference type="Gene3D" id="1.20.1060.20">
    <property type="match status" value="1"/>
</dbReference>
<keyword evidence="4 7" id="KW-0067">ATP-binding</keyword>
<dbReference type="GO" id="GO:0005737">
    <property type="term" value="C:cytoplasm"/>
    <property type="evidence" value="ECO:0007669"/>
    <property type="project" value="UniProtKB-SubCell"/>
</dbReference>
<comment type="subcellular location">
    <subcellularLocation>
        <location evidence="1 7">Cytoplasm</location>
    </subcellularLocation>
</comment>
<dbReference type="HAMAP" id="MF_01894">
    <property type="entry name" value="Smc_prok"/>
    <property type="match status" value="1"/>
</dbReference>